<dbReference type="InterPro" id="IPR024529">
    <property type="entry name" value="ECF_trnsprt_substrate-spec"/>
</dbReference>
<reference evidence="2 3" key="1">
    <citation type="submission" date="2015-06" db="EMBL/GenBank/DDBJ databases">
        <authorList>
            <person name="Wibberg Daniel"/>
        </authorList>
    </citation>
    <scope>NUCLEOTIDE SEQUENCE [LARGE SCALE GENOMIC DNA]</scope>
    <source>
        <strain evidence="2 3">T3/55T</strain>
    </source>
</reference>
<keyword evidence="1" id="KW-0812">Transmembrane</keyword>
<dbReference type="Pfam" id="PF12822">
    <property type="entry name" value="ECF_trnsprt"/>
    <property type="match status" value="1"/>
</dbReference>
<dbReference type="Proteomes" id="UP000236497">
    <property type="component" value="Unassembled WGS sequence"/>
</dbReference>
<dbReference type="GO" id="GO:0022857">
    <property type="term" value="F:transmembrane transporter activity"/>
    <property type="evidence" value="ECO:0007669"/>
    <property type="project" value="InterPro"/>
</dbReference>
<dbReference type="EMBL" id="CVTD020000003">
    <property type="protein sequence ID" value="CRZ33266.1"/>
    <property type="molecule type" value="Genomic_DNA"/>
</dbReference>
<keyword evidence="3" id="KW-1185">Reference proteome</keyword>
<dbReference type="Gene3D" id="1.10.1760.20">
    <property type="match status" value="1"/>
</dbReference>
<proteinExistence type="predicted"/>
<evidence type="ECO:0000313" key="3">
    <source>
        <dbReference type="Proteomes" id="UP000236497"/>
    </source>
</evidence>
<evidence type="ECO:0000256" key="1">
    <source>
        <dbReference type="SAM" id="Phobius"/>
    </source>
</evidence>
<feature type="transmembrane region" description="Helical" evidence="1">
    <location>
        <begin position="89"/>
        <end position="113"/>
    </location>
</feature>
<feature type="transmembrane region" description="Helical" evidence="1">
    <location>
        <begin position="168"/>
        <end position="191"/>
    </location>
</feature>
<dbReference type="AlphaFoldDB" id="A0A0H5SEI0"/>
<feature type="transmembrane region" description="Helical" evidence="1">
    <location>
        <begin position="125"/>
        <end position="148"/>
    </location>
</feature>
<protein>
    <submittedName>
        <fullName evidence="2">Putative membrane protein</fullName>
    </submittedName>
</protein>
<gene>
    <name evidence="2" type="ORF">HHT355_0050</name>
</gene>
<feature type="transmembrane region" description="Helical" evidence="1">
    <location>
        <begin position="43"/>
        <end position="69"/>
    </location>
</feature>
<keyword evidence="1" id="KW-0472">Membrane</keyword>
<dbReference type="OrthoDB" id="9813540at2"/>
<evidence type="ECO:0000313" key="2">
    <source>
        <dbReference type="EMBL" id="CRZ33266.1"/>
    </source>
</evidence>
<accession>A0A0H5SEI0</accession>
<feature type="transmembrane region" description="Helical" evidence="1">
    <location>
        <begin position="12"/>
        <end position="31"/>
    </location>
</feature>
<organism evidence="2 3">
    <name type="scientific">Herbinix hemicellulosilytica</name>
    <dbReference type="NCBI Taxonomy" id="1564487"/>
    <lineage>
        <taxon>Bacteria</taxon>
        <taxon>Bacillati</taxon>
        <taxon>Bacillota</taxon>
        <taxon>Clostridia</taxon>
        <taxon>Lachnospirales</taxon>
        <taxon>Lachnospiraceae</taxon>
        <taxon>Herbinix</taxon>
    </lineage>
</organism>
<dbReference type="RefSeq" id="WP_103201457.1">
    <property type="nucleotide sequence ID" value="NZ_CVTD020000003.1"/>
</dbReference>
<sequence length="202" mass="21454">MIVKERTLKMVQLAMFTAIILLLAFTPLGYIKLSFGLSVTLIGLPVIIGAITIGPVGGAVLGAVFGLTSFAQAFGPDVLGVILLGENPIGLFITCLVPRVFMGLLTGLIFKLLKRIDKSKFISYALTNLIGSLLNTVLFLTSLMIFFYDTLIRLNVVEISGKINPFMLAAVLAGFNALAEALVCLVIGTAVSKSIDVFAARA</sequence>
<keyword evidence="1" id="KW-1133">Transmembrane helix</keyword>
<name>A0A0H5SEI0_HERHM</name>